<dbReference type="PANTHER" id="PTHR10113">
    <property type="entry name" value="PEPTIDE CHAIN RELEASE FACTOR SUBUNIT 1"/>
    <property type="match status" value="1"/>
</dbReference>
<dbReference type="SMART" id="SM01194">
    <property type="entry name" value="eRF1_1"/>
    <property type="match status" value="1"/>
</dbReference>
<evidence type="ECO:0000256" key="1">
    <source>
        <dbReference type="ARBA" id="ARBA00002832"/>
    </source>
</evidence>
<organism evidence="11 12">
    <name type="scientific">Nitrososphaera viennensis EN76</name>
    <dbReference type="NCBI Taxonomy" id="926571"/>
    <lineage>
        <taxon>Archaea</taxon>
        <taxon>Nitrososphaerota</taxon>
        <taxon>Nitrososphaeria</taxon>
        <taxon>Nitrososphaerales</taxon>
        <taxon>Nitrososphaeraceae</taxon>
        <taxon>Nitrososphaera</taxon>
    </lineage>
</organism>
<dbReference type="GeneID" id="74945797"/>
<dbReference type="HOGENOM" id="CLU_035759_3_0_2"/>
<evidence type="ECO:0000256" key="2">
    <source>
        <dbReference type="ARBA" id="ARBA00004496"/>
    </source>
</evidence>
<dbReference type="SUPFAM" id="SSF55481">
    <property type="entry name" value="N-terminal domain of eukaryotic peptide chain release factor subunit 1, ERF1"/>
    <property type="match status" value="1"/>
</dbReference>
<dbReference type="SUPFAM" id="SSF55315">
    <property type="entry name" value="L30e-like"/>
    <property type="match status" value="1"/>
</dbReference>
<evidence type="ECO:0000256" key="7">
    <source>
        <dbReference type="ARBA" id="ARBA00022917"/>
    </source>
</evidence>
<dbReference type="Pfam" id="PF03464">
    <property type="entry name" value="eRF1_2"/>
    <property type="match status" value="1"/>
</dbReference>
<evidence type="ECO:0000313" key="12">
    <source>
        <dbReference type="Proteomes" id="UP000027093"/>
    </source>
</evidence>
<dbReference type="Gene3D" id="3.30.1330.30">
    <property type="match status" value="1"/>
</dbReference>
<evidence type="ECO:0000256" key="3">
    <source>
        <dbReference type="ARBA" id="ARBA00005326"/>
    </source>
</evidence>
<keyword evidence="7 9" id="KW-0648">Protein biosynthesis</keyword>
<dbReference type="GO" id="GO:0005737">
    <property type="term" value="C:cytoplasm"/>
    <property type="evidence" value="ECO:0007669"/>
    <property type="project" value="UniProtKB-SubCell"/>
</dbReference>
<dbReference type="RefSeq" id="WP_075053890.1">
    <property type="nucleotide sequence ID" value="NZ_CP007536.1"/>
</dbReference>
<dbReference type="Pfam" id="PF03463">
    <property type="entry name" value="eRF1_1"/>
    <property type="match status" value="1"/>
</dbReference>
<dbReference type="OrthoDB" id="1011at2157"/>
<dbReference type="InterPro" id="IPR004403">
    <property type="entry name" value="Peptide_chain-rel_eRF1/aRF1"/>
</dbReference>
<evidence type="ECO:0000256" key="8">
    <source>
        <dbReference type="ARBA" id="ARBA00031168"/>
    </source>
</evidence>
<dbReference type="KEGG" id="nvn:NVIE_005350"/>
<keyword evidence="6 9" id="KW-0963">Cytoplasm</keyword>
<dbReference type="STRING" id="926571.NVIE_005350"/>
<proteinExistence type="inferred from homology"/>
<name>A0A060HNE3_9ARCH</name>
<protein>
    <recommendedName>
        <fullName evidence="5 9">Peptide chain release factor subunit 1</fullName>
    </recommendedName>
    <alternativeName>
        <fullName evidence="8 9">Translation termination factor aRF1</fullName>
    </alternativeName>
</protein>
<dbReference type="Gene3D" id="3.30.420.60">
    <property type="entry name" value="eRF1 domain 2"/>
    <property type="match status" value="1"/>
</dbReference>
<evidence type="ECO:0000256" key="5">
    <source>
        <dbReference type="ARBA" id="ARBA00019723"/>
    </source>
</evidence>
<dbReference type="SUPFAM" id="SSF53137">
    <property type="entry name" value="Translational machinery components"/>
    <property type="match status" value="1"/>
</dbReference>
<dbReference type="InterPro" id="IPR024049">
    <property type="entry name" value="eRF1_1_sf"/>
</dbReference>
<dbReference type="InterPro" id="IPR005142">
    <property type="entry name" value="eRF1_3"/>
</dbReference>
<dbReference type="InterPro" id="IPR029064">
    <property type="entry name" value="Ribosomal_eL30-like_sf"/>
</dbReference>
<dbReference type="HAMAP" id="MF_00424">
    <property type="entry name" value="Rel_fact_arch_1"/>
    <property type="match status" value="1"/>
</dbReference>
<dbReference type="FunFam" id="3.30.960.10:FF:000003">
    <property type="entry name" value="Peptide chain release factor subunit 1"/>
    <property type="match status" value="1"/>
</dbReference>
<accession>A0A060HNE3</accession>
<evidence type="ECO:0000256" key="4">
    <source>
        <dbReference type="ARBA" id="ARBA00011520"/>
    </source>
</evidence>
<comment type="similarity">
    <text evidence="3 9">Belongs to the eukaryotic release factor 1 family.</text>
</comment>
<dbReference type="InterPro" id="IPR005140">
    <property type="entry name" value="eRF1_Pelota-like_N"/>
</dbReference>
<dbReference type="InterPro" id="IPR042226">
    <property type="entry name" value="eFR1_2_sf"/>
</dbReference>
<evidence type="ECO:0000259" key="10">
    <source>
        <dbReference type="SMART" id="SM01194"/>
    </source>
</evidence>
<keyword evidence="12" id="KW-1185">Reference proteome</keyword>
<evidence type="ECO:0000256" key="9">
    <source>
        <dbReference type="HAMAP-Rule" id="MF_00424"/>
    </source>
</evidence>
<dbReference type="Pfam" id="PF03465">
    <property type="entry name" value="eRF1_3"/>
    <property type="match status" value="1"/>
</dbReference>
<evidence type="ECO:0000256" key="6">
    <source>
        <dbReference type="ARBA" id="ARBA00022490"/>
    </source>
</evidence>
<comment type="subcellular location">
    <subcellularLocation>
        <location evidence="2 9">Cytoplasm</location>
    </subcellularLocation>
</comment>
<dbReference type="EMBL" id="CP007536">
    <property type="protein sequence ID" value="AIC14732.1"/>
    <property type="molecule type" value="Genomic_DNA"/>
</dbReference>
<feature type="domain" description="eRF1/Pelota-like N-terminal" evidence="10">
    <location>
        <begin position="10"/>
        <end position="146"/>
    </location>
</feature>
<sequence>MGNGNNNGAEKWDSVKRYKLTKMINELSSITGHGTELVTVYVPPRRPIFDVISQLRNEAGTASNIKSDLTRNHVQDALSRTMEHLKLFKETPENGLVIFCGAIPTGKGFGTEKIELTSVIPPKPVQISLYRCDDHFWTDHLREMLKDEKVIGILAIDTQEAGLGILTGDRWEAIDSLTSGVAGKHRQGGQSARRFERLRDNELNEYYHRVADHAKAVFIDQFNVRGIIVGGPGPTKENFLKEEYLDYRLQNNVLATLDTSYSGDEGVREIIDKAQKDGILAEFRVMEEKQLIRKFMGEVHSSKGLGIYGIFDVVKALQGNMADLVLVTSDISYVKLDFKCESCKNVQEKIIDRAALTATKQEVLSKPCPVCGTSDFEVVEKDIVDYLQELATMTGTRLEVISGQTEEGAQLGSLGKIGAVLRYRIMQ</sequence>
<comment type="subunit">
    <text evidence="4 9">Heterodimer of two subunits, one of which binds GTP.</text>
</comment>
<dbReference type="InterPro" id="IPR020918">
    <property type="entry name" value="Peptide_chain-rel_aRF1"/>
</dbReference>
<gene>
    <name evidence="11" type="primary">prf</name>
    <name evidence="9" type="synonym">prf1</name>
    <name evidence="11" type="ORF">NVIE_005350</name>
</gene>
<dbReference type="InterPro" id="IPR005141">
    <property type="entry name" value="eRF1_2"/>
</dbReference>
<comment type="function">
    <text evidence="1 9">Directs the termination of nascent peptide synthesis (translation) in response to the termination codons UAA, UAG and UGA.</text>
</comment>
<dbReference type="Gene3D" id="3.30.960.10">
    <property type="entry name" value="eRF1 domain 1"/>
    <property type="match status" value="1"/>
</dbReference>
<dbReference type="FunFam" id="3.30.420.60:FF:000003">
    <property type="entry name" value="Peptide chain release factor subunit 1"/>
    <property type="match status" value="1"/>
</dbReference>
<dbReference type="GO" id="GO:0016149">
    <property type="term" value="F:translation release factor activity, codon specific"/>
    <property type="evidence" value="ECO:0007669"/>
    <property type="project" value="UniProtKB-UniRule"/>
</dbReference>
<dbReference type="AlphaFoldDB" id="A0A060HNE3"/>
<reference evidence="11 12" key="1">
    <citation type="journal article" date="2014" name="Int. J. Syst. Evol. Microbiol.">
        <title>Nitrososphaera viennensis gen. nov., sp. nov., an aerobic and mesophilic, ammonia-oxidizing archaeon from soil and a member of the archaeal phylum Thaumarchaeota.</title>
        <authorList>
            <person name="Stieglmeier M."/>
            <person name="Klingl A."/>
            <person name="Alves R.J."/>
            <person name="Rittmann S.K."/>
            <person name="Melcher M."/>
            <person name="Leisch N."/>
            <person name="Schleper C."/>
        </authorList>
    </citation>
    <scope>NUCLEOTIDE SEQUENCE [LARGE SCALE GENOMIC DNA]</scope>
    <source>
        <strain evidence="11">EN76</strain>
    </source>
</reference>
<evidence type="ECO:0000313" key="11">
    <source>
        <dbReference type="EMBL" id="AIC14732.1"/>
    </source>
</evidence>
<dbReference type="NCBIfam" id="TIGR03676">
    <property type="entry name" value="aRF1_eRF1"/>
    <property type="match status" value="1"/>
</dbReference>
<dbReference type="Proteomes" id="UP000027093">
    <property type="component" value="Chromosome"/>
</dbReference>